<gene>
    <name evidence="2" type="ORF">I5731_18610</name>
</gene>
<name>A0A931I5J1_9HYPH</name>
<dbReference type="SUPFAM" id="SSF50475">
    <property type="entry name" value="FMN-binding split barrel"/>
    <property type="match status" value="1"/>
</dbReference>
<dbReference type="PANTHER" id="PTHR43812:SF2">
    <property type="entry name" value="FLAVIN REDUCTASE LIKE DOMAIN-CONTAINING PROTEIN"/>
    <property type="match status" value="1"/>
</dbReference>
<dbReference type="Proteomes" id="UP000631694">
    <property type="component" value="Unassembled WGS sequence"/>
</dbReference>
<dbReference type="Pfam" id="PF01613">
    <property type="entry name" value="Flavin_Reduct"/>
    <property type="match status" value="1"/>
</dbReference>
<dbReference type="RefSeq" id="WP_197312911.1">
    <property type="nucleotide sequence ID" value="NZ_JADZLT010000056.1"/>
</dbReference>
<reference evidence="2" key="1">
    <citation type="submission" date="2020-12" db="EMBL/GenBank/DDBJ databases">
        <title>Methylobrevis albus sp. nov., isolated from fresh water lack sediment.</title>
        <authorList>
            <person name="Zou Q."/>
        </authorList>
    </citation>
    <scope>NUCLEOTIDE SEQUENCE</scope>
    <source>
        <strain evidence="2">L22</strain>
    </source>
</reference>
<proteinExistence type="predicted"/>
<evidence type="ECO:0000313" key="2">
    <source>
        <dbReference type="EMBL" id="MBH0239839.1"/>
    </source>
</evidence>
<dbReference type="EMBL" id="JADZLT010000056">
    <property type="protein sequence ID" value="MBH0239839.1"/>
    <property type="molecule type" value="Genomic_DNA"/>
</dbReference>
<dbReference type="InterPro" id="IPR002563">
    <property type="entry name" value="Flavin_Rdtase-like_dom"/>
</dbReference>
<dbReference type="PANTHER" id="PTHR43812">
    <property type="entry name" value="BLR2425 PROTEIN"/>
    <property type="match status" value="1"/>
</dbReference>
<feature type="domain" description="Flavin reductase like" evidence="1">
    <location>
        <begin position="19"/>
        <end position="170"/>
    </location>
</feature>
<dbReference type="AlphaFoldDB" id="A0A931I5J1"/>
<protein>
    <submittedName>
        <fullName evidence="2">Flavin reductase family protein</fullName>
    </submittedName>
</protein>
<dbReference type="InterPro" id="IPR012349">
    <property type="entry name" value="Split_barrel_FMN-bd"/>
</dbReference>
<sequence>MFYAPRTEPHGLPHDPFLALVAPRPIGWISTLSADGVRNLAPYSYFAAFSTRPYVVGFSSSGRKDSLVNVEATGEFVFNLAVYDLREAMNASSAGVGPEVDEFTLAGLTSVPGRVVRAPRVVETPVALECVHTQTVPILGKAGGEAKNWLVLGEVVGIHIADEVLTNGHVDITRLRPLARLGYRDYASIDTIFEMDRPRA</sequence>
<dbReference type="GO" id="GO:0010181">
    <property type="term" value="F:FMN binding"/>
    <property type="evidence" value="ECO:0007669"/>
    <property type="project" value="InterPro"/>
</dbReference>
<dbReference type="GO" id="GO:0016646">
    <property type="term" value="F:oxidoreductase activity, acting on the CH-NH group of donors, NAD or NADP as acceptor"/>
    <property type="evidence" value="ECO:0007669"/>
    <property type="project" value="UniProtKB-ARBA"/>
</dbReference>
<evidence type="ECO:0000313" key="3">
    <source>
        <dbReference type="Proteomes" id="UP000631694"/>
    </source>
</evidence>
<dbReference type="SMART" id="SM00903">
    <property type="entry name" value="Flavin_Reduct"/>
    <property type="match status" value="1"/>
</dbReference>
<organism evidence="2 3">
    <name type="scientific">Methylobrevis albus</name>
    <dbReference type="NCBI Taxonomy" id="2793297"/>
    <lineage>
        <taxon>Bacteria</taxon>
        <taxon>Pseudomonadati</taxon>
        <taxon>Pseudomonadota</taxon>
        <taxon>Alphaproteobacteria</taxon>
        <taxon>Hyphomicrobiales</taxon>
        <taxon>Pleomorphomonadaceae</taxon>
        <taxon>Methylobrevis</taxon>
    </lineage>
</organism>
<keyword evidence="3" id="KW-1185">Reference proteome</keyword>
<dbReference type="Gene3D" id="2.30.110.10">
    <property type="entry name" value="Electron Transport, Fmn-binding Protein, Chain A"/>
    <property type="match status" value="1"/>
</dbReference>
<accession>A0A931I5J1</accession>
<evidence type="ECO:0000259" key="1">
    <source>
        <dbReference type="SMART" id="SM00903"/>
    </source>
</evidence>
<comment type="caution">
    <text evidence="2">The sequence shown here is derived from an EMBL/GenBank/DDBJ whole genome shotgun (WGS) entry which is preliminary data.</text>
</comment>